<evidence type="ECO:0000256" key="2">
    <source>
        <dbReference type="ARBA" id="ARBA00012438"/>
    </source>
</evidence>
<dbReference type="PANTHER" id="PTHR42878">
    <property type="entry name" value="TWO-COMPONENT HISTIDINE KINASE"/>
    <property type="match status" value="1"/>
</dbReference>
<feature type="domain" description="Histidine kinase" evidence="6">
    <location>
        <begin position="140"/>
        <end position="349"/>
    </location>
</feature>
<dbReference type="InterPro" id="IPR050351">
    <property type="entry name" value="BphY/WalK/GraS-like"/>
</dbReference>
<dbReference type="Pfam" id="PF02518">
    <property type="entry name" value="HATPase_c"/>
    <property type="match status" value="1"/>
</dbReference>
<keyword evidence="5" id="KW-0418">Kinase</keyword>
<dbReference type="EMBL" id="JAAWWL010000001">
    <property type="protein sequence ID" value="NKI30722.1"/>
    <property type="molecule type" value="Genomic_DNA"/>
</dbReference>
<organism evidence="7 8">
    <name type="scientific">Croceivirga thetidis</name>
    <dbReference type="NCBI Taxonomy" id="2721623"/>
    <lineage>
        <taxon>Bacteria</taxon>
        <taxon>Pseudomonadati</taxon>
        <taxon>Bacteroidota</taxon>
        <taxon>Flavobacteriia</taxon>
        <taxon>Flavobacteriales</taxon>
        <taxon>Flavobacteriaceae</taxon>
        <taxon>Croceivirga</taxon>
    </lineage>
</organism>
<dbReference type="CDD" id="cd00075">
    <property type="entry name" value="HATPase"/>
    <property type="match status" value="1"/>
</dbReference>
<dbReference type="SUPFAM" id="SSF55874">
    <property type="entry name" value="ATPase domain of HSP90 chaperone/DNA topoisomerase II/histidine kinase"/>
    <property type="match status" value="1"/>
</dbReference>
<protein>
    <recommendedName>
        <fullName evidence="2">histidine kinase</fullName>
        <ecNumber evidence="2">2.7.13.3</ecNumber>
    </recommendedName>
</protein>
<keyword evidence="8" id="KW-1185">Reference proteome</keyword>
<sequence>MHPLLKRQLRKFLPEHLQNEPGLQELWDAIGHSYENLEEKVKMIQRATTLSSKELFEANKRLNKETVQQREILGALSNALYSFRTDKCEGEEENGAFDQNELVEGIKHQTNKIIEITSEKDKLLRNLEQRNESLNNYAHMVSHDLKSPIRNVHSLVSWVFEDSNDEFKNKSKENVELIFENLGKMDRLIDGILKHATIDNVEDKNEELDFNKVVESIVSRKSIPKHIKVKIRSKLPTLFINKFRIEQLFDNLISNALRAVEDTEMGIVEIDFKEKEDELLFSVSDNGIGIPQHHQESIFDMFKRLRQDSSATGIGLALVKKIINYYQGDIWISSKENKGTTVFFTINMK</sequence>
<proteinExistence type="predicted"/>
<gene>
    <name evidence="7" type="ORF">HCU67_02115</name>
</gene>
<keyword evidence="3" id="KW-0597">Phosphoprotein</keyword>
<dbReference type="EC" id="2.7.13.3" evidence="2"/>
<evidence type="ECO:0000259" key="6">
    <source>
        <dbReference type="PROSITE" id="PS50109"/>
    </source>
</evidence>
<comment type="caution">
    <text evidence="7">The sequence shown here is derived from an EMBL/GenBank/DDBJ whole genome shotgun (WGS) entry which is preliminary data.</text>
</comment>
<dbReference type="Gene3D" id="3.30.565.10">
    <property type="entry name" value="Histidine kinase-like ATPase, C-terminal domain"/>
    <property type="match status" value="1"/>
</dbReference>
<dbReference type="InterPro" id="IPR036097">
    <property type="entry name" value="HisK_dim/P_sf"/>
</dbReference>
<dbReference type="PRINTS" id="PR00344">
    <property type="entry name" value="BCTRLSENSOR"/>
</dbReference>
<dbReference type="PANTHER" id="PTHR42878:SF15">
    <property type="entry name" value="BACTERIOPHYTOCHROME"/>
    <property type="match status" value="1"/>
</dbReference>
<name>A0ABX1GLE2_9FLAO</name>
<evidence type="ECO:0000256" key="3">
    <source>
        <dbReference type="ARBA" id="ARBA00022553"/>
    </source>
</evidence>
<dbReference type="InterPro" id="IPR004358">
    <property type="entry name" value="Sig_transdc_His_kin-like_C"/>
</dbReference>
<evidence type="ECO:0000256" key="1">
    <source>
        <dbReference type="ARBA" id="ARBA00000085"/>
    </source>
</evidence>
<evidence type="ECO:0000256" key="4">
    <source>
        <dbReference type="ARBA" id="ARBA00022679"/>
    </source>
</evidence>
<comment type="catalytic activity">
    <reaction evidence="1">
        <text>ATP + protein L-histidine = ADP + protein N-phospho-L-histidine.</text>
        <dbReference type="EC" id="2.7.13.3"/>
    </reaction>
</comment>
<dbReference type="InterPro" id="IPR003661">
    <property type="entry name" value="HisK_dim/P_dom"/>
</dbReference>
<dbReference type="RefSeq" id="WP_168550959.1">
    <property type="nucleotide sequence ID" value="NZ_JAAWWL010000001.1"/>
</dbReference>
<reference evidence="7 8" key="1">
    <citation type="submission" date="2020-04" db="EMBL/GenBank/DDBJ databases">
        <authorList>
            <person name="Yoon J."/>
        </authorList>
    </citation>
    <scope>NUCLEOTIDE SEQUENCE [LARGE SCALE GENOMIC DNA]</scope>
    <source>
        <strain evidence="7 8">DJ-13</strain>
    </source>
</reference>
<dbReference type="InterPro" id="IPR005467">
    <property type="entry name" value="His_kinase_dom"/>
</dbReference>
<dbReference type="SUPFAM" id="SSF47384">
    <property type="entry name" value="Homodimeric domain of signal transducing histidine kinase"/>
    <property type="match status" value="1"/>
</dbReference>
<dbReference type="PROSITE" id="PS50109">
    <property type="entry name" value="HIS_KIN"/>
    <property type="match status" value="1"/>
</dbReference>
<dbReference type="InterPro" id="IPR003594">
    <property type="entry name" value="HATPase_dom"/>
</dbReference>
<dbReference type="SMART" id="SM00387">
    <property type="entry name" value="HATPase_c"/>
    <property type="match status" value="1"/>
</dbReference>
<dbReference type="Proteomes" id="UP000718451">
    <property type="component" value="Unassembled WGS sequence"/>
</dbReference>
<dbReference type="CDD" id="cd00082">
    <property type="entry name" value="HisKA"/>
    <property type="match status" value="1"/>
</dbReference>
<accession>A0ABX1GLE2</accession>
<dbReference type="Gene3D" id="1.10.287.130">
    <property type="match status" value="1"/>
</dbReference>
<evidence type="ECO:0000313" key="8">
    <source>
        <dbReference type="Proteomes" id="UP000718451"/>
    </source>
</evidence>
<dbReference type="InterPro" id="IPR036890">
    <property type="entry name" value="HATPase_C_sf"/>
</dbReference>
<evidence type="ECO:0000313" key="7">
    <source>
        <dbReference type="EMBL" id="NKI30722.1"/>
    </source>
</evidence>
<evidence type="ECO:0000256" key="5">
    <source>
        <dbReference type="ARBA" id="ARBA00022777"/>
    </source>
</evidence>
<keyword evidence="4" id="KW-0808">Transferase</keyword>